<feature type="transmembrane region" description="Helical" evidence="1">
    <location>
        <begin position="251"/>
        <end position="271"/>
    </location>
</feature>
<name>A0A0G0HXK7_9BACT</name>
<dbReference type="EMBL" id="LBTW01000062">
    <property type="protein sequence ID" value="KKQ47012.1"/>
    <property type="molecule type" value="Genomic_DNA"/>
</dbReference>
<protein>
    <submittedName>
        <fullName evidence="2">Uncharacterized protein</fullName>
    </submittedName>
</protein>
<reference evidence="2 3" key="1">
    <citation type="journal article" date="2015" name="Nature">
        <title>rRNA introns, odd ribosomes, and small enigmatic genomes across a large radiation of phyla.</title>
        <authorList>
            <person name="Brown C.T."/>
            <person name="Hug L.A."/>
            <person name="Thomas B.C."/>
            <person name="Sharon I."/>
            <person name="Castelle C.J."/>
            <person name="Singh A."/>
            <person name="Wilkins M.J."/>
            <person name="Williams K.H."/>
            <person name="Banfield J.F."/>
        </authorList>
    </citation>
    <scope>NUCLEOTIDE SEQUENCE [LARGE SCALE GENOMIC DNA]</scope>
</reference>
<dbReference type="Proteomes" id="UP000034366">
    <property type="component" value="Unassembled WGS sequence"/>
</dbReference>
<keyword evidence="1" id="KW-1133">Transmembrane helix</keyword>
<evidence type="ECO:0000313" key="2">
    <source>
        <dbReference type="EMBL" id="KKQ47012.1"/>
    </source>
</evidence>
<keyword evidence="1" id="KW-0812">Transmembrane</keyword>
<evidence type="ECO:0000256" key="1">
    <source>
        <dbReference type="SAM" id="Phobius"/>
    </source>
</evidence>
<organism evidence="2 3">
    <name type="scientific">Candidatus Woesebacteria bacterium GW2011_GWD1_38_10</name>
    <dbReference type="NCBI Taxonomy" id="1618592"/>
    <lineage>
        <taxon>Bacteria</taxon>
        <taxon>Candidatus Woeseibacteriota</taxon>
    </lineage>
</organism>
<evidence type="ECO:0000313" key="3">
    <source>
        <dbReference type="Proteomes" id="UP000034366"/>
    </source>
</evidence>
<sequence>MSTPDYSKYLKKSFELTKKNKWLWVFAALVGSGGGFSGGLNFSKLFKDNNRPDTDALKNIPFDTEKVLGDKISYVQEWIHSVPTYKFVLLIILIILLVLTALTIVLIIASWGKGSLIKGIDMANSGEEVNLKNVSPFGFKYLKPMIQFSLLIMLAIFVTAIAIPFMWALIFLLFFGIGFLKIVWIILGIILIPVIALVLIFLSTLVNLYGERLIVLEELHAVEAFNKAVYLGKHSLFPALLMGIVNKTIDYLISLASMILFFITVFLPLYIPIRLFETNPSFSAFLSLVIIIAFFIFLFVSMVFKASLTVFYYSNWNQLFNDVIDNTKKND</sequence>
<dbReference type="AlphaFoldDB" id="A0A0G0HXK7"/>
<feature type="transmembrane region" description="Helical" evidence="1">
    <location>
        <begin position="150"/>
        <end position="176"/>
    </location>
</feature>
<gene>
    <name evidence="2" type="ORF">US67_C0062G0003</name>
</gene>
<proteinExistence type="predicted"/>
<comment type="caution">
    <text evidence="2">The sequence shown here is derived from an EMBL/GenBank/DDBJ whole genome shotgun (WGS) entry which is preliminary data.</text>
</comment>
<keyword evidence="1" id="KW-0472">Membrane</keyword>
<feature type="transmembrane region" description="Helical" evidence="1">
    <location>
        <begin position="283"/>
        <end position="304"/>
    </location>
</feature>
<feature type="transmembrane region" description="Helical" evidence="1">
    <location>
        <begin position="87"/>
        <end position="109"/>
    </location>
</feature>
<feature type="transmembrane region" description="Helical" evidence="1">
    <location>
        <begin position="182"/>
        <end position="202"/>
    </location>
</feature>
<feature type="transmembrane region" description="Helical" evidence="1">
    <location>
        <begin position="21"/>
        <end position="42"/>
    </location>
</feature>
<accession>A0A0G0HXK7</accession>